<evidence type="ECO:0000256" key="1">
    <source>
        <dbReference type="ARBA" id="ARBA00007197"/>
    </source>
</evidence>
<dbReference type="eggNOG" id="KOG1715">
    <property type="taxonomic scope" value="Eukaryota"/>
</dbReference>
<dbReference type="Pfam" id="PF00542">
    <property type="entry name" value="Ribosomal_L12"/>
    <property type="match status" value="1"/>
</dbReference>
<dbReference type="Pfam" id="PF16320">
    <property type="entry name" value="Ribosomal_L12_N"/>
    <property type="match status" value="1"/>
</dbReference>
<dbReference type="Proteomes" id="UP000017836">
    <property type="component" value="Unassembled WGS sequence"/>
</dbReference>
<dbReference type="Gene3D" id="1.20.5.710">
    <property type="entry name" value="Single helix bin"/>
    <property type="match status" value="1"/>
</dbReference>
<dbReference type="FunFam" id="3.30.1390.10:FF:000001">
    <property type="entry name" value="50S ribosomal protein L7/L12"/>
    <property type="match status" value="1"/>
</dbReference>
<evidence type="ECO:0000259" key="6">
    <source>
        <dbReference type="Pfam" id="PF16320"/>
    </source>
</evidence>
<dbReference type="GO" id="GO:0003729">
    <property type="term" value="F:mRNA binding"/>
    <property type="evidence" value="ECO:0000318"/>
    <property type="project" value="GO_Central"/>
</dbReference>
<keyword evidence="8" id="KW-1185">Reference proteome</keyword>
<sequence>MRYFRSISSPLFSSAQPHRRTSATPLLTRQCSSSSPSPRPQPPPPFFSQESVLERARSLPNPNSYCNLSHRHYCSSTQPSARVSEIVNDISGLTLMEVADLAEVLRQRFDISEMPIMTVMMPGMGMSMGRGASKAGASEKSEEKVEKTVFDLKLEGFDAASKIKIIKEVRTFTDLGLKEAKDLVEKTPTVLKKGVLKEEAEKIIEKMKGVGAKVVME</sequence>
<dbReference type="InterPro" id="IPR008932">
    <property type="entry name" value="Ribosomal_bL12_oligo"/>
</dbReference>
<feature type="domain" description="Large ribosomal subunit protein bL12 C-terminal" evidence="5">
    <location>
        <begin position="150"/>
        <end position="216"/>
    </location>
</feature>
<comment type="similarity">
    <text evidence="1">Belongs to the bacterial ribosomal protein bL12 family.</text>
</comment>
<dbReference type="GO" id="GO:0006412">
    <property type="term" value="P:translation"/>
    <property type="evidence" value="ECO:0000318"/>
    <property type="project" value="GO_Central"/>
</dbReference>
<dbReference type="GO" id="GO:1990904">
    <property type="term" value="C:ribonucleoprotein complex"/>
    <property type="evidence" value="ECO:0007669"/>
    <property type="project" value="UniProtKB-KW"/>
</dbReference>
<dbReference type="SUPFAM" id="SSF48300">
    <property type="entry name" value="Ribosomal protein L7/12, oligomerisation (N-terminal) domain"/>
    <property type="match status" value="1"/>
</dbReference>
<keyword evidence="2" id="KW-0689">Ribosomal protein</keyword>
<dbReference type="Gene3D" id="3.30.1390.10">
    <property type="match status" value="1"/>
</dbReference>
<dbReference type="PANTHER" id="PTHR45987:SF4">
    <property type="entry name" value="LARGE RIBOSOMAL SUBUNIT PROTEIN BL12M"/>
    <property type="match status" value="1"/>
</dbReference>
<feature type="compositionally biased region" description="Pro residues" evidence="4">
    <location>
        <begin position="37"/>
        <end position="46"/>
    </location>
</feature>
<protein>
    <recommendedName>
        <fullName evidence="9">Ribosomal protein L7/L12 C-terminal domain-containing protein</fullName>
    </recommendedName>
</protein>
<evidence type="ECO:0008006" key="9">
    <source>
        <dbReference type="Google" id="ProtNLM"/>
    </source>
</evidence>
<keyword evidence="3" id="KW-0687">Ribonucleoprotein</keyword>
<dbReference type="OrthoDB" id="250175at2759"/>
<name>W1P130_AMBTC</name>
<dbReference type="InterPro" id="IPR036235">
    <property type="entry name" value="Ribosomal_bL12_oligo_N_sf"/>
</dbReference>
<evidence type="ECO:0000313" key="7">
    <source>
        <dbReference type="EMBL" id="ERN01246.1"/>
    </source>
</evidence>
<dbReference type="Gramene" id="ERN01246">
    <property type="protein sequence ID" value="ERN01246"/>
    <property type="gene ID" value="AMTR_s00002p00244430"/>
</dbReference>
<dbReference type="InterPro" id="IPR014719">
    <property type="entry name" value="Ribosomal_bL12_C/ClpS-like"/>
</dbReference>
<dbReference type="SUPFAM" id="SSF54736">
    <property type="entry name" value="ClpS-like"/>
    <property type="match status" value="1"/>
</dbReference>
<dbReference type="InterPro" id="IPR000206">
    <property type="entry name" value="Ribosomal_bL12"/>
</dbReference>
<organism evidence="7 8">
    <name type="scientific">Amborella trichopoda</name>
    <dbReference type="NCBI Taxonomy" id="13333"/>
    <lineage>
        <taxon>Eukaryota</taxon>
        <taxon>Viridiplantae</taxon>
        <taxon>Streptophyta</taxon>
        <taxon>Embryophyta</taxon>
        <taxon>Tracheophyta</taxon>
        <taxon>Spermatophyta</taxon>
        <taxon>Magnoliopsida</taxon>
        <taxon>Amborellales</taxon>
        <taxon>Amborellaceae</taxon>
        <taxon>Amborella</taxon>
    </lineage>
</organism>
<dbReference type="AlphaFoldDB" id="W1P130"/>
<evidence type="ECO:0000313" key="8">
    <source>
        <dbReference type="Proteomes" id="UP000017836"/>
    </source>
</evidence>
<dbReference type="PANTHER" id="PTHR45987">
    <property type="entry name" value="39S RIBOSOMAL PROTEIN L12"/>
    <property type="match status" value="1"/>
</dbReference>
<dbReference type="STRING" id="13333.W1P130"/>
<dbReference type="GO" id="GO:0005840">
    <property type="term" value="C:ribosome"/>
    <property type="evidence" value="ECO:0007669"/>
    <property type="project" value="UniProtKB-KW"/>
</dbReference>
<feature type="compositionally biased region" description="Polar residues" evidence="4">
    <location>
        <begin position="13"/>
        <end position="31"/>
    </location>
</feature>
<reference evidence="8" key="1">
    <citation type="journal article" date="2013" name="Science">
        <title>The Amborella genome and the evolution of flowering plants.</title>
        <authorList>
            <consortium name="Amborella Genome Project"/>
        </authorList>
    </citation>
    <scope>NUCLEOTIDE SEQUENCE [LARGE SCALE GENOMIC DNA]</scope>
</reference>
<evidence type="ECO:0000256" key="3">
    <source>
        <dbReference type="ARBA" id="ARBA00023274"/>
    </source>
</evidence>
<evidence type="ECO:0000256" key="4">
    <source>
        <dbReference type="SAM" id="MobiDB-lite"/>
    </source>
</evidence>
<evidence type="ECO:0000259" key="5">
    <source>
        <dbReference type="Pfam" id="PF00542"/>
    </source>
</evidence>
<dbReference type="OMA" id="RTICNAS"/>
<dbReference type="GO" id="GO:0003735">
    <property type="term" value="F:structural constituent of ribosome"/>
    <property type="evidence" value="ECO:0000318"/>
    <property type="project" value="GO_Central"/>
</dbReference>
<feature type="region of interest" description="Disordered" evidence="4">
    <location>
        <begin position="13"/>
        <end position="48"/>
    </location>
</feature>
<feature type="domain" description="Large ribosomal subunit protein bL12 oligomerization" evidence="6">
    <location>
        <begin position="84"/>
        <end position="123"/>
    </location>
</feature>
<evidence type="ECO:0000256" key="2">
    <source>
        <dbReference type="ARBA" id="ARBA00022980"/>
    </source>
</evidence>
<dbReference type="GO" id="GO:0005737">
    <property type="term" value="C:cytoplasm"/>
    <property type="evidence" value="ECO:0007669"/>
    <property type="project" value="UniProtKB-ARBA"/>
</dbReference>
<gene>
    <name evidence="7" type="ORF">AMTR_s00002p00244430</name>
</gene>
<dbReference type="CDD" id="cd00387">
    <property type="entry name" value="Ribosomal_L7_L12"/>
    <property type="match status" value="1"/>
</dbReference>
<dbReference type="EMBL" id="KI394767">
    <property type="protein sequence ID" value="ERN01246.1"/>
    <property type="molecule type" value="Genomic_DNA"/>
</dbReference>
<dbReference type="HAMAP" id="MF_00368">
    <property type="entry name" value="Ribosomal_bL12"/>
    <property type="match status" value="1"/>
</dbReference>
<dbReference type="HOGENOM" id="CLU_086499_0_0_1"/>
<dbReference type="KEGG" id="atr:18429328"/>
<accession>W1P130</accession>
<dbReference type="NCBIfam" id="TIGR00855">
    <property type="entry name" value="L12"/>
    <property type="match status" value="1"/>
</dbReference>
<dbReference type="InterPro" id="IPR013823">
    <property type="entry name" value="Ribosomal_bL12_C"/>
</dbReference>
<proteinExistence type="inferred from homology"/>